<evidence type="ECO:0000256" key="1">
    <source>
        <dbReference type="SAM" id="Phobius"/>
    </source>
</evidence>
<sequence length="360" mass="38709">MEGEGRLHRLFGSVGAIPAPPLDAPLAGLDHLRRLGLRLLGPFLSRSLLTDRERRVAVLGSVLLVAAFLLASSWPVVMLVLGPLVWGIPHVLADVRYLVARPGLHRRPLVLAAIGVGILAAGLGFGVRGGLAGAALALCVARTSWSRRLIGLSVVGALFLVAQRAGWFADLAFAHLHNLVAVVIWWAWRPRTTRLHLVPIALFVAGTAALLLGAAQPLLAWSGGAEAPWTGLGMRYLTWTLSPQPTSPLAVRFVVLYAFAQAAHYIVWLRLMPEDDRPSKTPRSYRQSFRALAGDIGGWILWLSAIGALALIVWAFFGPGAARDGYLRFAFFHGHLELAAGALLWAEGFRPASSNQASTP</sequence>
<keyword evidence="1" id="KW-0812">Transmembrane</keyword>
<keyword evidence="3" id="KW-1185">Reference proteome</keyword>
<keyword evidence="1" id="KW-1133">Transmembrane helix</keyword>
<comment type="caution">
    <text evidence="2">The sequence shown here is derived from an EMBL/GenBank/DDBJ whole genome shotgun (WGS) entry which is preliminary data.</text>
</comment>
<feature type="transmembrane region" description="Helical" evidence="1">
    <location>
        <begin position="56"/>
        <end position="89"/>
    </location>
</feature>
<feature type="transmembrane region" description="Helical" evidence="1">
    <location>
        <begin position="149"/>
        <end position="166"/>
    </location>
</feature>
<feature type="transmembrane region" description="Helical" evidence="1">
    <location>
        <begin position="172"/>
        <end position="188"/>
    </location>
</feature>
<organism evidence="2 3">
    <name type="scientific">Polyangium mundeleinium</name>
    <dbReference type="NCBI Taxonomy" id="2995306"/>
    <lineage>
        <taxon>Bacteria</taxon>
        <taxon>Pseudomonadati</taxon>
        <taxon>Myxococcota</taxon>
        <taxon>Polyangia</taxon>
        <taxon>Polyangiales</taxon>
        <taxon>Polyangiaceae</taxon>
        <taxon>Polyangium</taxon>
    </lineage>
</organism>
<reference evidence="2 3" key="1">
    <citation type="submission" date="2022-11" db="EMBL/GenBank/DDBJ databases">
        <title>Minimal conservation of predation-associated metabolite biosynthetic gene clusters underscores biosynthetic potential of Myxococcota including descriptions for ten novel species: Archangium lansinium sp. nov., Myxococcus landrumus sp. nov., Nannocystis bai.</title>
        <authorList>
            <person name="Ahearne A."/>
            <person name="Stevens C."/>
            <person name="Dowd S."/>
        </authorList>
    </citation>
    <scope>NUCLEOTIDE SEQUENCE [LARGE SCALE GENOMIC DNA]</scope>
    <source>
        <strain evidence="2 3">RJM3</strain>
    </source>
</reference>
<feature type="transmembrane region" description="Helical" evidence="1">
    <location>
        <begin position="249"/>
        <end position="271"/>
    </location>
</feature>
<evidence type="ECO:0000313" key="2">
    <source>
        <dbReference type="EMBL" id="MDC0745627.1"/>
    </source>
</evidence>
<feature type="transmembrane region" description="Helical" evidence="1">
    <location>
        <begin position="292"/>
        <end position="317"/>
    </location>
</feature>
<keyword evidence="1" id="KW-0472">Membrane</keyword>
<name>A0ABT5EWD7_9BACT</name>
<dbReference type="EMBL" id="JAQNDO010000001">
    <property type="protein sequence ID" value="MDC0745627.1"/>
    <property type="molecule type" value="Genomic_DNA"/>
</dbReference>
<accession>A0ABT5EWD7</accession>
<dbReference type="RefSeq" id="WP_271923343.1">
    <property type="nucleotide sequence ID" value="NZ_JAQNDO010000001.1"/>
</dbReference>
<protein>
    <submittedName>
        <fullName evidence="2">Uncharacterized protein</fullName>
    </submittedName>
</protein>
<gene>
    <name evidence="2" type="ORF">POL67_30125</name>
</gene>
<feature type="transmembrane region" description="Helical" evidence="1">
    <location>
        <begin position="109"/>
        <end position="137"/>
    </location>
</feature>
<proteinExistence type="predicted"/>
<feature type="transmembrane region" description="Helical" evidence="1">
    <location>
        <begin position="200"/>
        <end position="219"/>
    </location>
</feature>
<evidence type="ECO:0000313" key="3">
    <source>
        <dbReference type="Proteomes" id="UP001221411"/>
    </source>
</evidence>
<dbReference type="Proteomes" id="UP001221411">
    <property type="component" value="Unassembled WGS sequence"/>
</dbReference>